<evidence type="ECO:0000313" key="1">
    <source>
        <dbReference type="EMBL" id="SJZ67747.1"/>
    </source>
</evidence>
<evidence type="ECO:0000313" key="2">
    <source>
        <dbReference type="Proteomes" id="UP000190328"/>
    </source>
</evidence>
<reference evidence="1 2" key="1">
    <citation type="submission" date="2017-02" db="EMBL/GenBank/DDBJ databases">
        <authorList>
            <person name="Peterson S.W."/>
        </authorList>
    </citation>
    <scope>NUCLEOTIDE SEQUENCE [LARGE SCALE GENOMIC DNA]</scope>
    <source>
        <strain evidence="1 2">ATCC BAA-1030</strain>
    </source>
</reference>
<dbReference type="Proteomes" id="UP000190328">
    <property type="component" value="Unassembled WGS sequence"/>
</dbReference>
<evidence type="ECO:0008006" key="3">
    <source>
        <dbReference type="Google" id="ProtNLM"/>
    </source>
</evidence>
<dbReference type="AlphaFoldDB" id="A0A1T4MLL9"/>
<dbReference type="RefSeq" id="WP_159443227.1">
    <property type="nucleotide sequence ID" value="NZ_FUXI01000010.1"/>
</dbReference>
<proteinExistence type="predicted"/>
<name>A0A1T4MLL9_9ENTE</name>
<keyword evidence="2" id="KW-1185">Reference proteome</keyword>
<accession>A0A1T4MLL9</accession>
<dbReference type="OrthoDB" id="1933531at2"/>
<gene>
    <name evidence="1" type="ORF">SAMN02745116_01144</name>
</gene>
<protein>
    <recommendedName>
        <fullName evidence="3">DUF3806 domain-containing protein</fullName>
    </recommendedName>
</protein>
<organism evidence="1 2">
    <name type="scientific">Pilibacter termitis</name>
    <dbReference type="NCBI Taxonomy" id="263852"/>
    <lineage>
        <taxon>Bacteria</taxon>
        <taxon>Bacillati</taxon>
        <taxon>Bacillota</taxon>
        <taxon>Bacilli</taxon>
        <taxon>Lactobacillales</taxon>
        <taxon>Enterococcaceae</taxon>
        <taxon>Pilibacter</taxon>
    </lineage>
</organism>
<sequence length="137" mass="15708">MEDMNEMMKSMAETACEVAKDSGFELDFSEQSLLHVEELLDAFHQKVPKGIKKLFSKGLSNEEMDMLCLVFGAYLGEVVIKNLGGKWQPSERLASVFLDNGTEIYPAQKVYKRLMNGREDEIWAYYKFLQSHIQENG</sequence>
<dbReference type="EMBL" id="FUXI01000010">
    <property type="protein sequence ID" value="SJZ67747.1"/>
    <property type="molecule type" value="Genomic_DNA"/>
</dbReference>